<evidence type="ECO:0000313" key="3">
    <source>
        <dbReference type="Proteomes" id="UP000298458"/>
    </source>
</evidence>
<evidence type="ECO:0000256" key="1">
    <source>
        <dbReference type="ARBA" id="ARBA00010996"/>
    </source>
</evidence>
<protein>
    <submittedName>
        <fullName evidence="2">SCO1/SenC/PrrC family lipoprotein</fullName>
    </submittedName>
</protein>
<keyword evidence="3" id="KW-1185">Reference proteome</keyword>
<comment type="similarity">
    <text evidence="1">Belongs to the SCO1/2 family.</text>
</comment>
<dbReference type="OrthoDB" id="9811998at2"/>
<comment type="caution">
    <text evidence="2">The sequence shown here is derived from an EMBL/GenBank/DDBJ whole genome shotgun (WGS) entry which is preliminary data.</text>
</comment>
<dbReference type="Pfam" id="PF02630">
    <property type="entry name" value="SCO1-SenC"/>
    <property type="match status" value="1"/>
</dbReference>
<proteinExistence type="inferred from homology"/>
<reference evidence="2" key="1">
    <citation type="journal article" date="2019" name="PLoS Negl. Trop. Dis.">
        <title>Revisiting the worldwide diversity of Leptospira species in the environment.</title>
        <authorList>
            <person name="Vincent A.T."/>
            <person name="Schiettekatte O."/>
            <person name="Bourhy P."/>
            <person name="Veyrier F.J."/>
            <person name="Picardeau M."/>
        </authorList>
    </citation>
    <scope>NUCLEOTIDE SEQUENCE [LARGE SCALE GENOMIC DNA]</scope>
    <source>
        <strain evidence="2">SSW15</strain>
    </source>
</reference>
<evidence type="ECO:0000313" key="2">
    <source>
        <dbReference type="EMBL" id="TGK10319.1"/>
    </source>
</evidence>
<sequence length="141" mass="16306">MADLESVWETDKGERIAFRKFQGEKLVLSVFYVSCKTVCPMVIRSLKDMESDVKFRNEKFLLVDIDSKDGVRELRDFKKREGLSDRWILVRGSESDVRELSSLLEINYRSNGGEIEHSVGKFEISRSGEIRRILDSGKLPE</sequence>
<dbReference type="InterPro" id="IPR036249">
    <property type="entry name" value="Thioredoxin-like_sf"/>
</dbReference>
<name>A0A4R9GEU6_9LEPT</name>
<dbReference type="Proteomes" id="UP000298458">
    <property type="component" value="Unassembled WGS sequence"/>
</dbReference>
<organism evidence="2 3">
    <name type="scientific">Leptospira fletcheri</name>
    <dbReference type="NCBI Taxonomy" id="2484981"/>
    <lineage>
        <taxon>Bacteria</taxon>
        <taxon>Pseudomonadati</taxon>
        <taxon>Spirochaetota</taxon>
        <taxon>Spirochaetia</taxon>
        <taxon>Leptospirales</taxon>
        <taxon>Leptospiraceae</taxon>
        <taxon>Leptospira</taxon>
    </lineage>
</organism>
<dbReference type="Gene3D" id="3.40.30.10">
    <property type="entry name" value="Glutaredoxin"/>
    <property type="match status" value="1"/>
</dbReference>
<dbReference type="EMBL" id="RQET01000007">
    <property type="protein sequence ID" value="TGK10319.1"/>
    <property type="molecule type" value="Genomic_DNA"/>
</dbReference>
<dbReference type="AlphaFoldDB" id="A0A4R9GEU6"/>
<dbReference type="InterPro" id="IPR003782">
    <property type="entry name" value="SCO1/SenC"/>
</dbReference>
<dbReference type="SUPFAM" id="SSF52833">
    <property type="entry name" value="Thioredoxin-like"/>
    <property type="match status" value="1"/>
</dbReference>
<keyword evidence="2" id="KW-0449">Lipoprotein</keyword>
<accession>A0A4R9GEU6</accession>
<gene>
    <name evidence="2" type="ORF">EHO60_10030</name>
</gene>